<sequence>MEEPVPTTEISKKICAIDREAVHRICSGQVVLNLATAVKELVENSLDSGATSIEIRLIDYGKSCITVIDNGCGVLEKDFEGLGLKHHTSKLKEFSDLLEVGTFGFRGEALSSLCSLSNLSITTKHISSSHAFKLMFDKNGILIRKRETARQQGTTVCVENIFKNLPVRAKEFERNIKKEFSKMVQVLYSYCLVATGVKINCTNAVGNKPSTSVISTTGSVNAIDNITTLFGRKVRESLIEIKAERPSNEILEEFNLPTEVAINFTWDCHASTSSHTLGRSTPDRQFFYVNGRPCDPAKISKLINHIYHKYNNKQYPFVFLNIKLKKNCTDINVTPDKRTILFTQENLILAAIKASFDKAWNIAQGTFTIKTLEELNFKLNKRVMLDSPEESPPLKKITNQQSNYKNREDEKTLKISENLRTKLDRFRSKNNDDSNRHVDEEKSPPPSFPGKASDTHDDMLKEIDEKSNSLTEKKCMSVAEGDEYLPANGENDECIKTEEMPTLVEIAREKSYENQLCTDSEWDNHKQNKLKDVSMIINLDSIKNKLGELKNIQESITQQNNRLKYRTKLSSKASDVEKEFEKELSKESFNKMQIIGQFNLGFILVKLEGDIFIIDQHASDEKYRFEKLSDEIKLKTQKLIAPKSLNLSVLNESILIDHQHIFQSNGFTFNINYKSDPGNRVHLTGMPVSFDWQFGQEDIEELVFLIREGGIDGSGTNKIPRPSRVCQMLASRACRGAVMIGKALDFVDMRRLLTQMSQMKNPWNCPHGRPTLRHLISLNFVR</sequence>
<organism evidence="1 2">
    <name type="scientific">Eretmocerus hayati</name>
    <dbReference type="NCBI Taxonomy" id="131215"/>
    <lineage>
        <taxon>Eukaryota</taxon>
        <taxon>Metazoa</taxon>
        <taxon>Ecdysozoa</taxon>
        <taxon>Arthropoda</taxon>
        <taxon>Hexapoda</taxon>
        <taxon>Insecta</taxon>
        <taxon>Pterygota</taxon>
        <taxon>Neoptera</taxon>
        <taxon>Endopterygota</taxon>
        <taxon>Hymenoptera</taxon>
        <taxon>Apocrita</taxon>
        <taxon>Proctotrupomorpha</taxon>
        <taxon>Chalcidoidea</taxon>
        <taxon>Aphelinidae</taxon>
        <taxon>Aphelininae</taxon>
        <taxon>Eretmocerus</taxon>
    </lineage>
</organism>
<dbReference type="EMBL" id="CM056743">
    <property type="protein sequence ID" value="KAJ8670796.1"/>
    <property type="molecule type" value="Genomic_DNA"/>
</dbReference>
<evidence type="ECO:0000313" key="2">
    <source>
        <dbReference type="Proteomes" id="UP001239111"/>
    </source>
</evidence>
<reference evidence="1" key="1">
    <citation type="submission" date="2023-04" db="EMBL/GenBank/DDBJ databases">
        <title>A chromosome-level genome assembly of the parasitoid wasp Eretmocerus hayati.</title>
        <authorList>
            <person name="Zhong Y."/>
            <person name="Liu S."/>
            <person name="Liu Y."/>
        </authorList>
    </citation>
    <scope>NUCLEOTIDE SEQUENCE</scope>
    <source>
        <strain evidence="1">ZJU_SS_LIU_2023</strain>
    </source>
</reference>
<comment type="caution">
    <text evidence="1">The sequence shown here is derived from an EMBL/GenBank/DDBJ whole genome shotgun (WGS) entry which is preliminary data.</text>
</comment>
<accession>A0ACC2NJH8</accession>
<protein>
    <submittedName>
        <fullName evidence="1">Uncharacterized protein</fullName>
    </submittedName>
</protein>
<keyword evidence="2" id="KW-1185">Reference proteome</keyword>
<gene>
    <name evidence="1" type="ORF">QAD02_002055</name>
</gene>
<dbReference type="Proteomes" id="UP001239111">
    <property type="component" value="Chromosome 3"/>
</dbReference>
<name>A0ACC2NJH8_9HYME</name>
<proteinExistence type="predicted"/>
<evidence type="ECO:0000313" key="1">
    <source>
        <dbReference type="EMBL" id="KAJ8670796.1"/>
    </source>
</evidence>